<dbReference type="InterPro" id="IPR021215">
    <property type="entry name" value="DUF2752"/>
</dbReference>
<accession>A0A2W7MVI0</accession>
<dbReference type="Proteomes" id="UP000249239">
    <property type="component" value="Unassembled WGS sequence"/>
</dbReference>
<name>A0A2W7MVI0_9BACT</name>
<keyword evidence="3" id="KW-1185">Reference proteome</keyword>
<evidence type="ECO:0000313" key="2">
    <source>
        <dbReference type="EMBL" id="PZX10127.1"/>
    </source>
</evidence>
<dbReference type="EMBL" id="QKZK01000060">
    <property type="protein sequence ID" value="PZX10127.1"/>
    <property type="molecule type" value="Genomic_DNA"/>
</dbReference>
<organism evidence="2 3">
    <name type="scientific">Breznakibacter xylanolyticus</name>
    <dbReference type="NCBI Taxonomy" id="990"/>
    <lineage>
        <taxon>Bacteria</taxon>
        <taxon>Pseudomonadati</taxon>
        <taxon>Bacteroidota</taxon>
        <taxon>Bacteroidia</taxon>
        <taxon>Marinilabiliales</taxon>
        <taxon>Marinilabiliaceae</taxon>
        <taxon>Breznakibacter</taxon>
    </lineage>
</organism>
<keyword evidence="1" id="KW-0472">Membrane</keyword>
<keyword evidence="1" id="KW-1133">Transmembrane helix</keyword>
<proteinExistence type="predicted"/>
<gene>
    <name evidence="2" type="ORF">LX69_03451</name>
</gene>
<feature type="transmembrane region" description="Helical" evidence="1">
    <location>
        <begin position="75"/>
        <end position="91"/>
    </location>
</feature>
<protein>
    <submittedName>
        <fullName evidence="2">Uncharacterized protein DUF2752</fullName>
    </submittedName>
</protein>
<reference evidence="2 3" key="1">
    <citation type="submission" date="2018-06" db="EMBL/GenBank/DDBJ databases">
        <title>Genomic Encyclopedia of Archaeal and Bacterial Type Strains, Phase II (KMG-II): from individual species to whole genera.</title>
        <authorList>
            <person name="Goeker M."/>
        </authorList>
    </citation>
    <scope>NUCLEOTIDE SEQUENCE [LARGE SCALE GENOMIC DNA]</scope>
    <source>
        <strain evidence="2 3">DSM 6779</strain>
    </source>
</reference>
<evidence type="ECO:0000313" key="3">
    <source>
        <dbReference type="Proteomes" id="UP000249239"/>
    </source>
</evidence>
<keyword evidence="1" id="KW-0812">Transmembrane</keyword>
<sequence>MYFLKKYIIANKLLSIVAFYFIVSILLKIIFSIDILIPCLWKTIFHIECPGCGLTRAFIDILHCNFIDAFNDNPLIFIVLPVGIFYLYFDFMKFRRKLKSTYTQHGI</sequence>
<dbReference type="RefSeq" id="WP_111447217.1">
    <property type="nucleotide sequence ID" value="NZ_QKZK01000060.1"/>
</dbReference>
<dbReference type="OrthoDB" id="9815897at2"/>
<feature type="transmembrane region" description="Helical" evidence="1">
    <location>
        <begin position="12"/>
        <end position="33"/>
    </location>
</feature>
<evidence type="ECO:0000256" key="1">
    <source>
        <dbReference type="SAM" id="Phobius"/>
    </source>
</evidence>
<comment type="caution">
    <text evidence="2">The sequence shown here is derived from an EMBL/GenBank/DDBJ whole genome shotgun (WGS) entry which is preliminary data.</text>
</comment>
<dbReference type="Pfam" id="PF10825">
    <property type="entry name" value="DUF2752"/>
    <property type="match status" value="1"/>
</dbReference>
<dbReference type="AlphaFoldDB" id="A0A2W7MVI0"/>